<dbReference type="GO" id="GO:0000271">
    <property type="term" value="P:polysaccharide biosynthetic process"/>
    <property type="evidence" value="ECO:0007669"/>
    <property type="project" value="TreeGrafter"/>
</dbReference>
<organism evidence="6 7">
    <name type="scientific">Myroides odoratus</name>
    <name type="common">Flavobacterium odoratum</name>
    <dbReference type="NCBI Taxonomy" id="256"/>
    <lineage>
        <taxon>Bacteria</taxon>
        <taxon>Pseudomonadati</taxon>
        <taxon>Bacteroidota</taxon>
        <taxon>Flavobacteriia</taxon>
        <taxon>Flavobacteriales</taxon>
        <taxon>Flavobacteriaceae</taxon>
        <taxon>Myroides</taxon>
    </lineage>
</organism>
<dbReference type="GO" id="GO:0008483">
    <property type="term" value="F:transaminase activity"/>
    <property type="evidence" value="ECO:0007669"/>
    <property type="project" value="UniProtKB-KW"/>
</dbReference>
<dbReference type="PANTHER" id="PTHR30244">
    <property type="entry name" value="TRANSAMINASE"/>
    <property type="match status" value="1"/>
</dbReference>
<keyword evidence="6" id="KW-0032">Aminotransferase</keyword>
<dbReference type="Gene3D" id="3.90.1150.10">
    <property type="entry name" value="Aspartate Aminotransferase, domain 1"/>
    <property type="match status" value="1"/>
</dbReference>
<gene>
    <name evidence="6" type="ORF">I6I88_04810</name>
</gene>
<dbReference type="RefSeq" id="WP_002991330.1">
    <property type="nucleotide sequence ID" value="NZ_CP068108.1"/>
</dbReference>
<evidence type="ECO:0000256" key="1">
    <source>
        <dbReference type="ARBA" id="ARBA00022898"/>
    </source>
</evidence>
<dbReference type="OrthoDB" id="9804264at2"/>
<protein>
    <submittedName>
        <fullName evidence="6">DegT/DnrJ/EryC1/StrS family aminotransferase</fullName>
    </submittedName>
</protein>
<keyword evidence="1 4" id="KW-0663">Pyridoxal phosphate</keyword>
<dbReference type="InterPro" id="IPR015422">
    <property type="entry name" value="PyrdxlP-dep_Trfase_small"/>
</dbReference>
<proteinExistence type="inferred from homology"/>
<dbReference type="InterPro" id="IPR000653">
    <property type="entry name" value="DegT/StrS_aminotransferase"/>
</dbReference>
<keyword evidence="6" id="KW-0808">Transferase</keyword>
<evidence type="ECO:0000256" key="3">
    <source>
        <dbReference type="PIRSR" id="PIRSR000390-1"/>
    </source>
</evidence>
<evidence type="ECO:0000256" key="4">
    <source>
        <dbReference type="PIRSR" id="PIRSR000390-2"/>
    </source>
</evidence>
<name>A0A9Q6ZIP1_MYROD</name>
<dbReference type="Gene3D" id="3.40.640.10">
    <property type="entry name" value="Type I PLP-dependent aspartate aminotransferase-like (Major domain)"/>
    <property type="match status" value="1"/>
</dbReference>
<sequence>MIAFLDLQKINSHYEEAYLQRVKQLFHDGIYMLGQEVVTFEEHFAAYCGTSFCVGVGNGLDALKLIFDGYIKLGKLSVGDDVLVPANTYIATILALLDCGLNPVFVEPNLDSYTLDVHGIAYSMTSSTKAVLVVHLYGQVYEMDKIKHYCHDRGLLLIEDAAQAHGTTFKGCKAGAFGDAAAFSFYPSKNLGCLGDGGAITTNHLDLVEVIRATRNYGSHIKYQNKYKGYNSRLDEIQAAILNLKLPNLDTDNQKRLKVAYRYMREIKNVKIILPHLSSEAAHNFHLFVVRVAEREHFQRYLLEKGIQTLIHYPIPPHHQPALVEFRYLQLPVTELIHQEVVSIPISPLMTEDEITQVIQAINAY</sequence>
<dbReference type="PIRSF" id="PIRSF000390">
    <property type="entry name" value="PLP_StrS"/>
    <property type="match status" value="1"/>
</dbReference>
<evidence type="ECO:0000256" key="5">
    <source>
        <dbReference type="RuleBase" id="RU004508"/>
    </source>
</evidence>
<evidence type="ECO:0000256" key="2">
    <source>
        <dbReference type="ARBA" id="ARBA00037999"/>
    </source>
</evidence>
<reference evidence="6 7" key="1">
    <citation type="submission" date="2021-01" db="EMBL/GenBank/DDBJ databases">
        <title>FDA dAtabase for Regulatory Grade micrObial Sequences (FDA-ARGOS): Supporting development and validation of Infectious Disease Dx tests.</title>
        <authorList>
            <person name="Sproer C."/>
            <person name="Gronow S."/>
            <person name="Severitt S."/>
            <person name="Schroder I."/>
            <person name="Tallon L."/>
            <person name="Sadzewicz L."/>
            <person name="Zhao X."/>
            <person name="Boylan J."/>
            <person name="Ott S."/>
            <person name="Bowen H."/>
            <person name="Vavikolanu K."/>
            <person name="Mehta A."/>
            <person name="Aluvathingal J."/>
            <person name="Nadendla S."/>
            <person name="Lowell S."/>
            <person name="Myers T."/>
            <person name="Yan Y."/>
            <person name="Sichtig H."/>
        </authorList>
    </citation>
    <scope>NUCLEOTIDE SEQUENCE [LARGE SCALE GENOMIC DNA]</scope>
    <source>
        <strain evidence="6 7">FDAARGOS_1131</strain>
    </source>
</reference>
<evidence type="ECO:0000313" key="6">
    <source>
        <dbReference type="EMBL" id="QQU01079.1"/>
    </source>
</evidence>
<dbReference type="InterPro" id="IPR015424">
    <property type="entry name" value="PyrdxlP-dep_Trfase"/>
</dbReference>
<dbReference type="Proteomes" id="UP000596202">
    <property type="component" value="Chromosome"/>
</dbReference>
<comment type="similarity">
    <text evidence="2 5">Belongs to the DegT/DnrJ/EryC1 family.</text>
</comment>
<dbReference type="PANTHER" id="PTHR30244:SF36">
    <property type="entry name" value="3-OXO-GLUCOSE-6-PHOSPHATE:GLUTAMATE AMINOTRANSFERASE"/>
    <property type="match status" value="1"/>
</dbReference>
<dbReference type="CDD" id="cd00616">
    <property type="entry name" value="AHBA_syn"/>
    <property type="match status" value="1"/>
</dbReference>
<dbReference type="GeneID" id="93526960"/>
<dbReference type="SUPFAM" id="SSF53383">
    <property type="entry name" value="PLP-dependent transferases"/>
    <property type="match status" value="1"/>
</dbReference>
<evidence type="ECO:0000313" key="7">
    <source>
        <dbReference type="Proteomes" id="UP000596202"/>
    </source>
</evidence>
<dbReference type="EMBL" id="CP068108">
    <property type="protein sequence ID" value="QQU01079.1"/>
    <property type="molecule type" value="Genomic_DNA"/>
</dbReference>
<dbReference type="AlphaFoldDB" id="A0A9Q6ZIP1"/>
<accession>A0A9Q6ZIP1</accession>
<dbReference type="Pfam" id="PF01041">
    <property type="entry name" value="DegT_DnrJ_EryC1"/>
    <property type="match status" value="1"/>
</dbReference>
<dbReference type="InterPro" id="IPR015421">
    <property type="entry name" value="PyrdxlP-dep_Trfase_major"/>
</dbReference>
<dbReference type="GO" id="GO:0030170">
    <property type="term" value="F:pyridoxal phosphate binding"/>
    <property type="evidence" value="ECO:0007669"/>
    <property type="project" value="TreeGrafter"/>
</dbReference>
<feature type="active site" description="Proton acceptor" evidence="3">
    <location>
        <position position="189"/>
    </location>
</feature>
<feature type="modified residue" description="N6-(pyridoxal phosphate)lysine" evidence="4">
    <location>
        <position position="189"/>
    </location>
</feature>